<name>A0ACB6QQC5_9PLEO</name>
<organism evidence="1 2">
    <name type="scientific">Lindgomyces ingoldianus</name>
    <dbReference type="NCBI Taxonomy" id="673940"/>
    <lineage>
        <taxon>Eukaryota</taxon>
        <taxon>Fungi</taxon>
        <taxon>Dikarya</taxon>
        <taxon>Ascomycota</taxon>
        <taxon>Pezizomycotina</taxon>
        <taxon>Dothideomycetes</taxon>
        <taxon>Pleosporomycetidae</taxon>
        <taxon>Pleosporales</taxon>
        <taxon>Lindgomycetaceae</taxon>
        <taxon>Lindgomyces</taxon>
    </lineage>
</organism>
<accession>A0ACB6QQC5</accession>
<proteinExistence type="predicted"/>
<protein>
    <submittedName>
        <fullName evidence="1">RTA1-domain-containing protein</fullName>
    </submittedName>
</protein>
<dbReference type="EMBL" id="MU003512">
    <property type="protein sequence ID" value="KAF2469219.1"/>
    <property type="molecule type" value="Genomic_DNA"/>
</dbReference>
<evidence type="ECO:0000313" key="1">
    <source>
        <dbReference type="EMBL" id="KAF2469219.1"/>
    </source>
</evidence>
<comment type="caution">
    <text evidence="1">The sequence shown here is derived from an EMBL/GenBank/DDBJ whole genome shotgun (WGS) entry which is preliminary data.</text>
</comment>
<gene>
    <name evidence="1" type="ORF">BDR25DRAFT_356454</name>
</gene>
<sequence>MLQAAEQHEQRGQTKRQHRSINTINHHPIHHIQNPSFISGSLETMTHSAAHWSKSLVHSSSVSGARLTGCLRSNPSRLDLTCLLESLIFTGIHTFRVAKYRTWFCPPFFIGGLFEGIGYAGRAAAHDNLESTTPYIVQSILILIAPILFAASIYMILGRLILRTNSGSLCILGPSWVTKIFVGGDVLCFLIQWGGAGMLVQATDANAVNHWKIGSRQRRQRYPGSGTFFCLYAASTFITVRNTGRVIEYATGRDGYLFTHEWCLYVYDFIPMMLTLFVCIAWYDPNIHPNSEKTDIDMGILR</sequence>
<evidence type="ECO:0000313" key="2">
    <source>
        <dbReference type="Proteomes" id="UP000799755"/>
    </source>
</evidence>
<keyword evidence="2" id="KW-1185">Reference proteome</keyword>
<reference evidence="1" key="1">
    <citation type="journal article" date="2020" name="Stud. Mycol.">
        <title>101 Dothideomycetes genomes: a test case for predicting lifestyles and emergence of pathogens.</title>
        <authorList>
            <person name="Haridas S."/>
            <person name="Albert R."/>
            <person name="Binder M."/>
            <person name="Bloem J."/>
            <person name="Labutti K."/>
            <person name="Salamov A."/>
            <person name="Andreopoulos B."/>
            <person name="Baker S."/>
            <person name="Barry K."/>
            <person name="Bills G."/>
            <person name="Bluhm B."/>
            <person name="Cannon C."/>
            <person name="Castanera R."/>
            <person name="Culley D."/>
            <person name="Daum C."/>
            <person name="Ezra D."/>
            <person name="Gonzalez J."/>
            <person name="Henrissat B."/>
            <person name="Kuo A."/>
            <person name="Liang C."/>
            <person name="Lipzen A."/>
            <person name="Lutzoni F."/>
            <person name="Magnuson J."/>
            <person name="Mondo S."/>
            <person name="Nolan M."/>
            <person name="Ohm R."/>
            <person name="Pangilinan J."/>
            <person name="Park H.-J."/>
            <person name="Ramirez L."/>
            <person name="Alfaro M."/>
            <person name="Sun H."/>
            <person name="Tritt A."/>
            <person name="Yoshinaga Y."/>
            <person name="Zwiers L.-H."/>
            <person name="Turgeon B."/>
            <person name="Goodwin S."/>
            <person name="Spatafora J."/>
            <person name="Crous P."/>
            <person name="Grigoriev I."/>
        </authorList>
    </citation>
    <scope>NUCLEOTIDE SEQUENCE</scope>
    <source>
        <strain evidence="1">ATCC 200398</strain>
    </source>
</reference>
<dbReference type="Proteomes" id="UP000799755">
    <property type="component" value="Unassembled WGS sequence"/>
</dbReference>